<organism evidence="2 5">
    <name type="scientific">Actinopolyspora erythraea</name>
    <dbReference type="NCBI Taxonomy" id="414996"/>
    <lineage>
        <taxon>Bacteria</taxon>
        <taxon>Bacillati</taxon>
        <taxon>Actinomycetota</taxon>
        <taxon>Actinomycetes</taxon>
        <taxon>Actinopolysporales</taxon>
        <taxon>Actinopolysporaceae</taxon>
        <taxon>Actinopolyspora</taxon>
    </lineage>
</organism>
<dbReference type="EMBL" id="JPMV01000012">
    <property type="protein sequence ID" value="KGI82226.1"/>
    <property type="molecule type" value="Genomic_DNA"/>
</dbReference>
<name>A0A099D8H0_9ACTN</name>
<dbReference type="AlphaFoldDB" id="A0A099D8H0"/>
<dbReference type="Pfam" id="PF14062">
    <property type="entry name" value="DUF4253"/>
    <property type="match status" value="1"/>
</dbReference>
<evidence type="ECO:0000313" key="4">
    <source>
        <dbReference type="Proteomes" id="UP000029737"/>
    </source>
</evidence>
<dbReference type="HOGENOM" id="CLU_092809_0_0_11"/>
<reference evidence="2 5" key="2">
    <citation type="submission" date="2017-08" db="EMBL/GenBank/DDBJ databases">
        <title>The complete genome sequence of moderately halophilic actinomycete Actinopolyspora erythraea YIM 90600, the producer of novel erythromycin, novel actinopolysporins A-C and tubercidin.</title>
        <authorList>
            <person name="Yin M."/>
            <person name="Tang S."/>
        </authorList>
    </citation>
    <scope>NUCLEOTIDE SEQUENCE [LARGE SCALE GENOMIC DNA]</scope>
    <source>
        <strain evidence="2 5">YIM 90600</strain>
    </source>
</reference>
<evidence type="ECO:0000313" key="2">
    <source>
        <dbReference type="EMBL" id="ASU80043.1"/>
    </source>
</evidence>
<gene>
    <name evidence="2" type="ORF">CDG81_19255</name>
    <name evidence="3" type="ORF">IL38_05645</name>
</gene>
<evidence type="ECO:0000313" key="5">
    <source>
        <dbReference type="Proteomes" id="UP000215043"/>
    </source>
</evidence>
<dbReference type="Proteomes" id="UP000029737">
    <property type="component" value="Unassembled WGS sequence"/>
</dbReference>
<evidence type="ECO:0000313" key="3">
    <source>
        <dbReference type="EMBL" id="KGI82226.1"/>
    </source>
</evidence>
<dbReference type="RefSeq" id="WP_043570650.1">
    <property type="nucleotide sequence ID" value="NZ_CP022752.1"/>
</dbReference>
<keyword evidence="4" id="KW-1185">Reference proteome</keyword>
<dbReference type="KEGG" id="aey:CDG81_19255"/>
<proteinExistence type="predicted"/>
<dbReference type="InterPro" id="IPR025349">
    <property type="entry name" value="DUF4253"/>
</dbReference>
<reference evidence="3 4" key="1">
    <citation type="journal article" date="2014" name="PLoS ONE">
        <title>Identification and Characterization of a New Erythromycin Biosynthetic Gene Cluster in Actinopolyspora erythraea YIM90600, a Novel Erythronolide-Producing Halophilic Actinomycete Isolated from Salt Field.</title>
        <authorList>
            <person name="Chen D."/>
            <person name="Feng J."/>
            <person name="Huang L."/>
            <person name="Zhang Q."/>
            <person name="Wu J."/>
            <person name="Zhu X."/>
            <person name="Duan Y."/>
            <person name="Xu Z."/>
        </authorList>
    </citation>
    <scope>NUCLEOTIDE SEQUENCE [LARGE SCALE GENOMIC DNA]</scope>
    <source>
        <strain evidence="3 4">YIM90600</strain>
    </source>
</reference>
<dbReference type="eggNOG" id="ENOG5032XD0">
    <property type="taxonomic scope" value="Bacteria"/>
</dbReference>
<accession>A0A099D8H0</accession>
<sequence length="281" mass="30957">MLWEERQGETAADPLAMLRIGFAGNRELPAGELLTEQSTRIADKQEPGPLCWISKEPPSVQLLAVLRAESRDNGLWPLLLVDDTETYGERCTVGVVAPEPREHIDKWQVDQVMARIWDGLCQVDSDLGPAYDLESLAPFDHTCPGPAPAGDLLADATVLANQLTQRLLDEHTRLGLVPVPRGADALTVLGWSGAANHVSRCAGLSAMLRSWEERFGARVLRLGPDRLDLSVAAPPARQEHAAAVAAEHWTFAPDRVMQDSGSIASYAEEIRGRRQWSFWWD</sequence>
<dbReference type="Proteomes" id="UP000215043">
    <property type="component" value="Chromosome"/>
</dbReference>
<feature type="domain" description="DUF4253" evidence="1">
    <location>
        <begin position="173"/>
        <end position="281"/>
    </location>
</feature>
<dbReference type="OrthoDB" id="7839592at2"/>
<evidence type="ECO:0000259" key="1">
    <source>
        <dbReference type="Pfam" id="PF14062"/>
    </source>
</evidence>
<protein>
    <submittedName>
        <fullName evidence="2">DUF4253 domain-containing protein</fullName>
    </submittedName>
</protein>
<dbReference type="EMBL" id="CP022752">
    <property type="protein sequence ID" value="ASU80043.1"/>
    <property type="molecule type" value="Genomic_DNA"/>
</dbReference>